<comment type="catalytic activity">
    <reaction evidence="5">
        <text>(6R)-5,10-methylene-5,6,7,8-tetrahydrofolate + 3-methyl-2-oxobutanoate + H2O = 2-dehydropantoate + (6S)-5,6,7,8-tetrahydrofolate</text>
        <dbReference type="Rhea" id="RHEA:11824"/>
        <dbReference type="ChEBI" id="CHEBI:11561"/>
        <dbReference type="ChEBI" id="CHEBI:11851"/>
        <dbReference type="ChEBI" id="CHEBI:15377"/>
        <dbReference type="ChEBI" id="CHEBI:15636"/>
        <dbReference type="ChEBI" id="CHEBI:57453"/>
        <dbReference type="EC" id="2.1.2.11"/>
    </reaction>
</comment>
<dbReference type="Proteomes" id="UP001482231">
    <property type="component" value="Unassembled WGS sequence"/>
</dbReference>
<accession>A0ABV0EEP2</accession>
<keyword evidence="3 5" id="KW-0566">Pantothenate biosynthesis</keyword>
<keyword evidence="4 5" id="KW-0808">Transferase</keyword>
<dbReference type="PIRSF" id="PIRSF000388">
    <property type="entry name" value="Pantoate_hydroxy_MeTrfase"/>
    <property type="match status" value="1"/>
</dbReference>
<sequence length="265" mass="28325">MARLTLTTLQKMARAGERIVSLTCYDASFARLLETAGVEVLLVGDSLGMVLQGRESTLAVSLEEMEYHTRCVAQGSSRAFIVADLPFGSYQASPREAFASAARLMRAGAHMVKLEGGRVMEETVRFLVERGIPVCGHLGLLPQSVHQVGGYRVQGREESEAARLLADARILDQAGIGLLVLEMTTRLLARQISAAVAAPTIGIGAGPDCHGQVLVLYDMLGIYGGKVPRFARNFLEGAHSIEAAVAAYVRAVKDGSFPGPEHGFD</sequence>
<comment type="caution">
    <text evidence="6">The sequence shown here is derived from an EMBL/GenBank/DDBJ whole genome shotgun (WGS) entry which is preliminary data.</text>
</comment>
<evidence type="ECO:0000256" key="3">
    <source>
        <dbReference type="ARBA" id="ARBA00022655"/>
    </source>
</evidence>
<evidence type="ECO:0000313" key="6">
    <source>
        <dbReference type="EMBL" id="MEO1767132.1"/>
    </source>
</evidence>
<comment type="cofactor">
    <cofactor evidence="5">
        <name>Mg(2+)</name>
        <dbReference type="ChEBI" id="CHEBI:18420"/>
    </cofactor>
    <text evidence="5">Binds 1 Mg(2+) ion per subunit.</text>
</comment>
<dbReference type="HAMAP" id="MF_00156">
    <property type="entry name" value="PanB"/>
    <property type="match status" value="1"/>
</dbReference>
<keyword evidence="5" id="KW-0963">Cytoplasm</keyword>
<dbReference type="EC" id="2.1.2.11" evidence="5"/>
<keyword evidence="5" id="KW-0460">Magnesium</keyword>
<comment type="function">
    <text evidence="5">Catalyzes the reversible reaction in which hydroxymethyl group from 5,10-methylenetetrahydrofolate is transferred onto alpha-ketoisovalerate to form ketopantoate.</text>
</comment>
<protein>
    <recommendedName>
        <fullName evidence="5">3-methyl-2-oxobutanoate hydroxymethyltransferase</fullName>
        <ecNumber evidence="5">2.1.2.11</ecNumber>
    </recommendedName>
    <alternativeName>
        <fullName evidence="5">Ketopantoate hydroxymethyltransferase</fullName>
        <shortName evidence="5">KPHMT</shortName>
    </alternativeName>
</protein>
<gene>
    <name evidence="5 6" type="primary">panB</name>
    <name evidence="6" type="ORF">V6E02_07900</name>
</gene>
<dbReference type="SUPFAM" id="SSF51621">
    <property type="entry name" value="Phosphoenolpyruvate/pyruvate domain"/>
    <property type="match status" value="1"/>
</dbReference>
<keyword evidence="5" id="KW-0479">Metal-binding</keyword>
<dbReference type="NCBIfam" id="NF001452">
    <property type="entry name" value="PRK00311.1"/>
    <property type="match status" value="1"/>
</dbReference>
<dbReference type="EMBL" id="JBAJEX010000005">
    <property type="protein sequence ID" value="MEO1767132.1"/>
    <property type="molecule type" value="Genomic_DNA"/>
</dbReference>
<organism evidence="6 7">
    <name type="scientific">Thiobacter aerophilum</name>
    <dbReference type="NCBI Taxonomy" id="3121275"/>
    <lineage>
        <taxon>Bacteria</taxon>
        <taxon>Pseudomonadati</taxon>
        <taxon>Pseudomonadota</taxon>
        <taxon>Betaproteobacteria</taxon>
        <taxon>Burkholderiales</taxon>
        <taxon>Thiobacteraceae</taxon>
        <taxon>Thiobacter</taxon>
    </lineage>
</organism>
<comment type="similarity">
    <text evidence="1 5">Belongs to the PanB family.</text>
</comment>
<dbReference type="InterPro" id="IPR015813">
    <property type="entry name" value="Pyrv/PenolPyrv_kinase-like_dom"/>
</dbReference>
<name>A0ABV0EEP2_9BURK</name>
<dbReference type="GO" id="GO:0003864">
    <property type="term" value="F:3-methyl-2-oxobutanoate hydroxymethyltransferase activity"/>
    <property type="evidence" value="ECO:0007669"/>
    <property type="project" value="UniProtKB-EC"/>
</dbReference>
<dbReference type="InterPro" id="IPR040442">
    <property type="entry name" value="Pyrv_kinase-like_dom_sf"/>
</dbReference>
<dbReference type="PANTHER" id="PTHR20881:SF0">
    <property type="entry name" value="3-METHYL-2-OXOBUTANOATE HYDROXYMETHYLTRANSFERASE"/>
    <property type="match status" value="1"/>
</dbReference>
<evidence type="ECO:0000256" key="2">
    <source>
        <dbReference type="ARBA" id="ARBA00011424"/>
    </source>
</evidence>
<dbReference type="Pfam" id="PF02548">
    <property type="entry name" value="Pantoate_transf"/>
    <property type="match status" value="1"/>
</dbReference>
<comment type="pathway">
    <text evidence="5">Cofactor biosynthesis; (R)-pantothenate biosynthesis; (R)-pantoate from 3-methyl-2-oxobutanoate: step 1/2.</text>
</comment>
<dbReference type="CDD" id="cd06557">
    <property type="entry name" value="KPHMT-like"/>
    <property type="match status" value="1"/>
</dbReference>
<dbReference type="InterPro" id="IPR003700">
    <property type="entry name" value="Pantoate_hydroxy_MeTrfase"/>
</dbReference>
<reference evidence="6 7" key="1">
    <citation type="submission" date="2024-02" db="EMBL/GenBank/DDBJ databases">
        <title>New thermophilic sulfur-oxidizing bacteria from a hot springs of the Uzon caldera (Kamchatka, Russia).</title>
        <authorList>
            <person name="Dukat A.M."/>
            <person name="Elcheninov A.G."/>
            <person name="Frolov E.N."/>
        </authorList>
    </citation>
    <scope>NUCLEOTIDE SEQUENCE [LARGE SCALE GENOMIC DNA]</scope>
    <source>
        <strain evidence="6 7">AK1</strain>
    </source>
</reference>
<feature type="binding site" evidence="5">
    <location>
        <begin position="45"/>
        <end position="46"/>
    </location>
    <ligand>
        <name>3-methyl-2-oxobutanoate</name>
        <dbReference type="ChEBI" id="CHEBI:11851"/>
    </ligand>
</feature>
<feature type="binding site" evidence="5">
    <location>
        <position position="113"/>
    </location>
    <ligand>
        <name>3-methyl-2-oxobutanoate</name>
        <dbReference type="ChEBI" id="CHEBI:11851"/>
    </ligand>
</feature>
<evidence type="ECO:0000256" key="5">
    <source>
        <dbReference type="HAMAP-Rule" id="MF_00156"/>
    </source>
</evidence>
<dbReference type="Gene3D" id="3.20.20.60">
    <property type="entry name" value="Phosphoenolpyruvate-binding domains"/>
    <property type="match status" value="1"/>
</dbReference>
<feature type="binding site" evidence="5">
    <location>
        <position position="84"/>
    </location>
    <ligand>
        <name>3-methyl-2-oxobutanoate</name>
        <dbReference type="ChEBI" id="CHEBI:11851"/>
    </ligand>
</feature>
<evidence type="ECO:0000256" key="1">
    <source>
        <dbReference type="ARBA" id="ARBA00008676"/>
    </source>
</evidence>
<feature type="active site" description="Proton acceptor" evidence="5">
    <location>
        <position position="182"/>
    </location>
</feature>
<dbReference type="PANTHER" id="PTHR20881">
    <property type="entry name" value="3-METHYL-2-OXOBUTANOATE HYDROXYMETHYLTRANSFERASE"/>
    <property type="match status" value="1"/>
</dbReference>
<evidence type="ECO:0000256" key="4">
    <source>
        <dbReference type="ARBA" id="ARBA00022679"/>
    </source>
</evidence>
<comment type="subunit">
    <text evidence="2 5">Homodecamer; pentamer of dimers.</text>
</comment>
<evidence type="ECO:0000313" key="7">
    <source>
        <dbReference type="Proteomes" id="UP001482231"/>
    </source>
</evidence>
<feature type="binding site" evidence="5">
    <location>
        <position position="115"/>
    </location>
    <ligand>
        <name>Mg(2+)</name>
        <dbReference type="ChEBI" id="CHEBI:18420"/>
    </ligand>
</feature>
<proteinExistence type="inferred from homology"/>
<feature type="binding site" evidence="5">
    <location>
        <position position="45"/>
    </location>
    <ligand>
        <name>Mg(2+)</name>
        <dbReference type="ChEBI" id="CHEBI:18420"/>
    </ligand>
</feature>
<keyword evidence="7" id="KW-1185">Reference proteome</keyword>
<comment type="subcellular location">
    <subcellularLocation>
        <location evidence="5">Cytoplasm</location>
    </subcellularLocation>
</comment>
<dbReference type="RefSeq" id="WP_347308240.1">
    <property type="nucleotide sequence ID" value="NZ_JBAJEX010000005.1"/>
</dbReference>
<dbReference type="NCBIfam" id="TIGR00222">
    <property type="entry name" value="panB"/>
    <property type="match status" value="1"/>
</dbReference>
<feature type="binding site" evidence="5">
    <location>
        <position position="84"/>
    </location>
    <ligand>
        <name>Mg(2+)</name>
        <dbReference type="ChEBI" id="CHEBI:18420"/>
    </ligand>
</feature>